<dbReference type="RefSeq" id="WP_201429565.1">
    <property type="nucleotide sequence ID" value="NZ_JAEQBW010000001.1"/>
</dbReference>
<dbReference type="EMBL" id="JAEQBW010000001">
    <property type="protein sequence ID" value="MBK6263879.1"/>
    <property type="molecule type" value="Genomic_DNA"/>
</dbReference>
<dbReference type="PANTHER" id="PTHR43736">
    <property type="entry name" value="ADP-RIBOSE PYROPHOSPHATASE"/>
    <property type="match status" value="1"/>
</dbReference>
<dbReference type="Pfam" id="PF00293">
    <property type="entry name" value="NUDIX"/>
    <property type="match status" value="1"/>
</dbReference>
<reference evidence="2" key="1">
    <citation type="submission" date="2021-01" db="EMBL/GenBank/DDBJ databases">
        <title>Marivirga aurantiaca sp. nov., isolated from intertidal surface sediments.</title>
        <authorList>
            <person name="Zhang M."/>
        </authorList>
    </citation>
    <scope>NUCLEOTIDE SEQUENCE</scope>
    <source>
        <strain evidence="2">S37H4</strain>
    </source>
</reference>
<protein>
    <submittedName>
        <fullName evidence="2">NUDIX hydrolase</fullName>
    </submittedName>
</protein>
<dbReference type="SUPFAM" id="SSF55811">
    <property type="entry name" value="Nudix"/>
    <property type="match status" value="1"/>
</dbReference>
<proteinExistence type="predicted"/>
<evidence type="ECO:0000259" key="1">
    <source>
        <dbReference type="PROSITE" id="PS51462"/>
    </source>
</evidence>
<dbReference type="AlphaFoldDB" id="A0A934WVM7"/>
<evidence type="ECO:0000313" key="2">
    <source>
        <dbReference type="EMBL" id="MBK6263879.1"/>
    </source>
</evidence>
<dbReference type="InterPro" id="IPR000086">
    <property type="entry name" value="NUDIX_hydrolase_dom"/>
</dbReference>
<name>A0A934WVM7_9BACT</name>
<dbReference type="Gene3D" id="3.90.79.10">
    <property type="entry name" value="Nucleoside Triphosphate Pyrophosphohydrolase"/>
    <property type="match status" value="1"/>
</dbReference>
<accession>A0A934WVM7</accession>
<dbReference type="CDD" id="cd03674">
    <property type="entry name" value="NUDIX_Hydrolase"/>
    <property type="match status" value="1"/>
</dbReference>
<dbReference type="Proteomes" id="UP000611723">
    <property type="component" value="Unassembled WGS sequence"/>
</dbReference>
<dbReference type="InterPro" id="IPR015797">
    <property type="entry name" value="NUDIX_hydrolase-like_dom_sf"/>
</dbReference>
<keyword evidence="3" id="KW-1185">Reference proteome</keyword>
<dbReference type="GO" id="GO:0016787">
    <property type="term" value="F:hydrolase activity"/>
    <property type="evidence" value="ECO:0007669"/>
    <property type="project" value="UniProtKB-KW"/>
</dbReference>
<keyword evidence="2" id="KW-0378">Hydrolase</keyword>
<feature type="domain" description="Nudix hydrolase" evidence="1">
    <location>
        <begin position="43"/>
        <end position="176"/>
    </location>
</feature>
<dbReference type="PROSITE" id="PS51462">
    <property type="entry name" value="NUDIX"/>
    <property type="match status" value="1"/>
</dbReference>
<gene>
    <name evidence="2" type="ORF">JKA74_02425</name>
</gene>
<sequence>MKKFKQQLSRYHSEFPEELYFKEKMLLHLAEKGEKAFLRESADAHFTASAWLIDKMHKTILLLKHKKLNRWLQPGGHADGMHDLELVAIKEVEEETNLTDLRIVSTGIFDIDIHTIPEYQSVKEHEHYDVRYAFFVANSEATKINNESKEFKWLGTEEIKVLTSNPSILRMVEKTQKLF</sequence>
<evidence type="ECO:0000313" key="3">
    <source>
        <dbReference type="Proteomes" id="UP000611723"/>
    </source>
</evidence>
<comment type="caution">
    <text evidence="2">The sequence shown here is derived from an EMBL/GenBank/DDBJ whole genome shotgun (WGS) entry which is preliminary data.</text>
</comment>
<organism evidence="2 3">
    <name type="scientific">Marivirga aurantiaca</name>
    <dbReference type="NCBI Taxonomy" id="2802615"/>
    <lineage>
        <taxon>Bacteria</taxon>
        <taxon>Pseudomonadati</taxon>
        <taxon>Bacteroidota</taxon>
        <taxon>Cytophagia</taxon>
        <taxon>Cytophagales</taxon>
        <taxon>Marivirgaceae</taxon>
        <taxon>Marivirga</taxon>
    </lineage>
</organism>
<dbReference type="PANTHER" id="PTHR43736:SF1">
    <property type="entry name" value="DIHYDRONEOPTERIN TRIPHOSPHATE DIPHOSPHATASE"/>
    <property type="match status" value="1"/>
</dbReference>